<dbReference type="InterPro" id="IPR011032">
    <property type="entry name" value="GroES-like_sf"/>
</dbReference>
<dbReference type="InterPro" id="IPR020843">
    <property type="entry name" value="ER"/>
</dbReference>
<dbReference type="CDD" id="cd05288">
    <property type="entry name" value="PGDH"/>
    <property type="match status" value="1"/>
</dbReference>
<dbReference type="PANTHER" id="PTHR43205:SF7">
    <property type="entry name" value="PROSTAGLANDIN REDUCTASE 1"/>
    <property type="match status" value="1"/>
</dbReference>
<reference evidence="4 5" key="1">
    <citation type="submission" date="2020-02" db="EMBL/GenBank/DDBJ databases">
        <title>Acidophilic actinobacteria isolated from forest soil.</title>
        <authorList>
            <person name="Golinska P."/>
        </authorList>
    </citation>
    <scope>NUCLEOTIDE SEQUENCE [LARGE SCALE GENOMIC DNA]</scope>
    <source>
        <strain evidence="4 5">NL8</strain>
    </source>
</reference>
<proteinExistence type="predicted"/>
<keyword evidence="1" id="KW-0560">Oxidoreductase</keyword>
<dbReference type="PANTHER" id="PTHR43205">
    <property type="entry name" value="PROSTAGLANDIN REDUCTASE"/>
    <property type="match status" value="1"/>
</dbReference>
<organism evidence="4 5">
    <name type="scientific">Catenulispora pinistramenti</name>
    <dbReference type="NCBI Taxonomy" id="2705254"/>
    <lineage>
        <taxon>Bacteria</taxon>
        <taxon>Bacillati</taxon>
        <taxon>Actinomycetota</taxon>
        <taxon>Actinomycetes</taxon>
        <taxon>Catenulisporales</taxon>
        <taxon>Catenulisporaceae</taxon>
        <taxon>Catenulispora</taxon>
    </lineage>
</organism>
<feature type="domain" description="Enoyl reductase (ER)" evidence="3">
    <location>
        <begin position="58"/>
        <end position="370"/>
    </location>
</feature>
<gene>
    <name evidence="4" type="ORF">KGQ19_40715</name>
</gene>
<dbReference type="EMBL" id="JAAFYZ010000238">
    <property type="protein sequence ID" value="MBS2553194.1"/>
    <property type="molecule type" value="Genomic_DNA"/>
</dbReference>
<dbReference type="Gene3D" id="3.90.180.10">
    <property type="entry name" value="Medium-chain alcohol dehydrogenases, catalytic domain"/>
    <property type="match status" value="1"/>
</dbReference>
<feature type="region of interest" description="Disordered" evidence="2">
    <location>
        <begin position="1"/>
        <end position="42"/>
    </location>
</feature>
<dbReference type="Pfam" id="PF16884">
    <property type="entry name" value="ADH_N_2"/>
    <property type="match status" value="1"/>
</dbReference>
<evidence type="ECO:0000259" key="3">
    <source>
        <dbReference type="SMART" id="SM00829"/>
    </source>
</evidence>
<evidence type="ECO:0000256" key="2">
    <source>
        <dbReference type="SAM" id="MobiDB-lite"/>
    </source>
</evidence>
<feature type="compositionally biased region" description="Low complexity" evidence="2">
    <location>
        <begin position="1"/>
        <end position="41"/>
    </location>
</feature>
<dbReference type="Pfam" id="PF00107">
    <property type="entry name" value="ADH_zinc_N"/>
    <property type="match status" value="1"/>
</dbReference>
<dbReference type="SUPFAM" id="SSF51735">
    <property type="entry name" value="NAD(P)-binding Rossmann-fold domains"/>
    <property type="match status" value="1"/>
</dbReference>
<accession>A0ABS5L4F3</accession>
<comment type="caution">
    <text evidence="4">The sequence shown here is derived from an EMBL/GenBank/DDBJ whole genome shotgun (WGS) entry which is preliminary data.</text>
</comment>
<sequence>MNTSPTAGTEKSAATTAGTKTGAAADANANANANRTAVSNTPATYQAIRQARRPEGRVTPDDFQFVSGPIPELAPGEILVHNLALSVDPYMREAMHWREWEKGFGLEGRALGRVLASRDAEIAEGTIVFHRHSWATHAVVTKADLRVLPTTEGVPLTAYLGILGGTGLTAYVGLKRIAKLQPGEDLFISAAAGGVGTAAARIARVMGARRLIGSTGSAAKAKHLVEHVGFDAAIDYRAATPLADQLGAAAPDGIDVYFDNVGGTHLEAAISVLRHHGRIAWCGAVAQYNDLDNPPAAPANLYDIVGNALRLEGFLVRDHLDAREEFEDFLIPHIVSGAVPVDETVVHGFAHTVDAFLSMLDGGNTGKMVVTLEDD</sequence>
<dbReference type="InterPro" id="IPR045010">
    <property type="entry name" value="MDR_fam"/>
</dbReference>
<dbReference type="InterPro" id="IPR013149">
    <property type="entry name" value="ADH-like_C"/>
</dbReference>
<dbReference type="RefSeq" id="WP_212019498.1">
    <property type="nucleotide sequence ID" value="NZ_JAAFYZ010000238.1"/>
</dbReference>
<dbReference type="Proteomes" id="UP000730482">
    <property type="component" value="Unassembled WGS sequence"/>
</dbReference>
<name>A0ABS5L4F3_9ACTN</name>
<evidence type="ECO:0000256" key="1">
    <source>
        <dbReference type="ARBA" id="ARBA00023002"/>
    </source>
</evidence>
<keyword evidence="5" id="KW-1185">Reference proteome</keyword>
<dbReference type="Gene3D" id="3.40.50.720">
    <property type="entry name" value="NAD(P)-binding Rossmann-like Domain"/>
    <property type="match status" value="1"/>
</dbReference>
<dbReference type="InterPro" id="IPR036291">
    <property type="entry name" value="NAD(P)-bd_dom_sf"/>
</dbReference>
<evidence type="ECO:0000313" key="5">
    <source>
        <dbReference type="Proteomes" id="UP000730482"/>
    </source>
</evidence>
<dbReference type="SMART" id="SM00829">
    <property type="entry name" value="PKS_ER"/>
    <property type="match status" value="1"/>
</dbReference>
<dbReference type="InterPro" id="IPR041694">
    <property type="entry name" value="ADH_N_2"/>
</dbReference>
<evidence type="ECO:0000313" key="4">
    <source>
        <dbReference type="EMBL" id="MBS2553194.1"/>
    </source>
</evidence>
<protein>
    <submittedName>
        <fullName evidence="4">NADP-dependent oxidoreductase</fullName>
    </submittedName>
</protein>
<dbReference type="SUPFAM" id="SSF50129">
    <property type="entry name" value="GroES-like"/>
    <property type="match status" value="1"/>
</dbReference>